<proteinExistence type="predicted"/>
<dbReference type="Proteomes" id="UP001519343">
    <property type="component" value="Unassembled WGS sequence"/>
</dbReference>
<gene>
    <name evidence="1" type="ORF">J2Z37_001981</name>
</gene>
<evidence type="ECO:0000313" key="2">
    <source>
        <dbReference type="Proteomes" id="UP001519343"/>
    </source>
</evidence>
<comment type="caution">
    <text evidence="1">The sequence shown here is derived from an EMBL/GenBank/DDBJ whole genome shotgun (WGS) entry which is preliminary data.</text>
</comment>
<organism evidence="1 2">
    <name type="scientific">Ammoniphilus resinae</name>
    <dbReference type="NCBI Taxonomy" id="861532"/>
    <lineage>
        <taxon>Bacteria</taxon>
        <taxon>Bacillati</taxon>
        <taxon>Bacillota</taxon>
        <taxon>Bacilli</taxon>
        <taxon>Bacillales</taxon>
        <taxon>Paenibacillaceae</taxon>
        <taxon>Aneurinibacillus group</taxon>
        <taxon>Ammoniphilus</taxon>
    </lineage>
</organism>
<sequence length="265" mass="31700">MDKKEQVCLEVWNDKISINIIGMEKLAFVDYTPEMYDLIKNARFRIPETEEAKEKYKYPYSNEYNKTLHQISFDYYFGEEFRKEAYKKDYIIEHLDNDGFNCSISNLFLLKKIKNTYKGWNFDKVSEESKHIAALKIYHVLENRTFQITIAFNEEYRNAHTGKSLGEVRLLYPYNYEIVLQDAEQIIEAISNRENINFERWKDIYRFKDIRIEYALELDLTEEEKKQPPGTLVMKDGRFYILIGQTDTSIGLITSIPYDKNWSIK</sequence>
<name>A0ABS4GNY0_9BACL</name>
<protein>
    <recommendedName>
        <fullName evidence="3">HNH nuclease domain-containing protein</fullName>
    </recommendedName>
</protein>
<evidence type="ECO:0008006" key="3">
    <source>
        <dbReference type="Google" id="ProtNLM"/>
    </source>
</evidence>
<reference evidence="1 2" key="1">
    <citation type="submission" date="2021-03" db="EMBL/GenBank/DDBJ databases">
        <title>Genomic Encyclopedia of Type Strains, Phase IV (KMG-IV): sequencing the most valuable type-strain genomes for metagenomic binning, comparative biology and taxonomic classification.</title>
        <authorList>
            <person name="Goeker M."/>
        </authorList>
    </citation>
    <scope>NUCLEOTIDE SEQUENCE [LARGE SCALE GENOMIC DNA]</scope>
    <source>
        <strain evidence="1 2">DSM 24738</strain>
    </source>
</reference>
<keyword evidence="2" id="KW-1185">Reference proteome</keyword>
<dbReference type="RefSeq" id="WP_209810043.1">
    <property type="nucleotide sequence ID" value="NZ_JAGGKT010000004.1"/>
</dbReference>
<accession>A0ABS4GNY0</accession>
<evidence type="ECO:0000313" key="1">
    <source>
        <dbReference type="EMBL" id="MBP1931980.1"/>
    </source>
</evidence>
<dbReference type="EMBL" id="JAGGKT010000004">
    <property type="protein sequence ID" value="MBP1931980.1"/>
    <property type="molecule type" value="Genomic_DNA"/>
</dbReference>